<protein>
    <submittedName>
        <fullName evidence="2">Uncharacterized protein</fullName>
    </submittedName>
</protein>
<proteinExistence type="predicted"/>
<reference evidence="2" key="1">
    <citation type="submission" date="2021-01" db="EMBL/GenBank/DDBJ databases">
        <authorList>
            <person name="Corre E."/>
            <person name="Pelletier E."/>
            <person name="Niang G."/>
            <person name="Scheremetjew M."/>
            <person name="Finn R."/>
            <person name="Kale V."/>
            <person name="Holt S."/>
            <person name="Cochrane G."/>
            <person name="Meng A."/>
            <person name="Brown T."/>
            <person name="Cohen L."/>
        </authorList>
    </citation>
    <scope>NUCLEOTIDE SEQUENCE</scope>
    <source>
        <strain evidence="2">CCMP2078</strain>
    </source>
</reference>
<gene>
    <name evidence="2" type="ORF">PPYR1160_LOCUS9956</name>
</gene>
<keyword evidence="1" id="KW-0732">Signal</keyword>
<evidence type="ECO:0000313" key="2">
    <source>
        <dbReference type="EMBL" id="CAD8260454.1"/>
    </source>
</evidence>
<dbReference type="AlphaFoldDB" id="A0A7R9YD20"/>
<accession>A0A7R9YD20</accession>
<sequence>MQRHWLLFAALASLASAFLPAKGRSQARPGLRLRLAASAGPSEARNGTDSADSDFTREFFESVKEREGGQLTEEKDIYNALRERMGFGVEEEFARVRQQRIEGKNVTGDLDASEELLKATLRAMEQNIAENATAGQLPDIKLPTSPDPALTPGLVVMSILQAMRCNDSPYENHGIEVLTRFTSSASSATDTDEPSFRKYCDFIPKSEYGILLKWDAIRFKPLEKAGKKALQKIQLRLADSNEWVTVKFALSERTTFLGETWLLDSFLIARKN</sequence>
<evidence type="ECO:0000256" key="1">
    <source>
        <dbReference type="SAM" id="SignalP"/>
    </source>
</evidence>
<name>A0A7R9YD20_9STRA</name>
<feature type="chain" id="PRO_5031462146" evidence="1">
    <location>
        <begin position="18"/>
        <end position="272"/>
    </location>
</feature>
<feature type="signal peptide" evidence="1">
    <location>
        <begin position="1"/>
        <end position="17"/>
    </location>
</feature>
<dbReference type="EMBL" id="HBEA01013094">
    <property type="protein sequence ID" value="CAD8260454.1"/>
    <property type="molecule type" value="Transcribed_RNA"/>
</dbReference>
<organism evidence="2">
    <name type="scientific">Pinguiococcus pyrenoidosus</name>
    <dbReference type="NCBI Taxonomy" id="172671"/>
    <lineage>
        <taxon>Eukaryota</taxon>
        <taxon>Sar</taxon>
        <taxon>Stramenopiles</taxon>
        <taxon>Ochrophyta</taxon>
        <taxon>Pinguiophyceae</taxon>
        <taxon>Pinguiochrysidales</taxon>
        <taxon>Pinguiochrysidaceae</taxon>
        <taxon>Pinguiococcus</taxon>
    </lineage>
</organism>